<dbReference type="EMBL" id="VWPK01000007">
    <property type="protein sequence ID" value="KAA5613243.1"/>
    <property type="molecule type" value="Genomic_DNA"/>
</dbReference>
<reference evidence="2 3" key="1">
    <citation type="submission" date="2019-09" db="EMBL/GenBank/DDBJ databases">
        <title>Genome sequence of Rhodovastum atsumiense, a diverse member of the Acetobacteraceae family of non-sulfur purple photosynthetic bacteria.</title>
        <authorList>
            <person name="Meyer T."/>
            <person name="Kyndt J."/>
        </authorList>
    </citation>
    <scope>NUCLEOTIDE SEQUENCE [LARGE SCALE GENOMIC DNA]</scope>
    <source>
        <strain evidence="2 3">DSM 21279</strain>
    </source>
</reference>
<feature type="transmembrane region" description="Helical" evidence="1">
    <location>
        <begin position="27"/>
        <end position="52"/>
    </location>
</feature>
<keyword evidence="1" id="KW-0812">Transmembrane</keyword>
<keyword evidence="1" id="KW-1133">Transmembrane helix</keyword>
<feature type="transmembrane region" description="Helical" evidence="1">
    <location>
        <begin position="173"/>
        <end position="193"/>
    </location>
</feature>
<comment type="caution">
    <text evidence="2">The sequence shown here is derived from an EMBL/GenBank/DDBJ whole genome shotgun (WGS) entry which is preliminary data.</text>
</comment>
<evidence type="ECO:0000313" key="3">
    <source>
        <dbReference type="Proteomes" id="UP000325255"/>
    </source>
</evidence>
<feature type="transmembrane region" description="Helical" evidence="1">
    <location>
        <begin position="136"/>
        <end position="153"/>
    </location>
</feature>
<dbReference type="RefSeq" id="WP_150039734.1">
    <property type="nucleotide sequence ID" value="NZ_OW485601.1"/>
</dbReference>
<dbReference type="PANTHER" id="PTHR43044:SF1">
    <property type="entry name" value="QUINOL:CYTOCHROME C OXIDOREDUCTASE QUINONE-BINDING SUBUNIT 2"/>
    <property type="match status" value="1"/>
</dbReference>
<feature type="transmembrane region" description="Helical" evidence="1">
    <location>
        <begin position="200"/>
        <end position="221"/>
    </location>
</feature>
<keyword evidence="3" id="KW-1185">Reference proteome</keyword>
<sequence length="330" mass="34527">MKAALAAIAGLLVAILAWKLDPGRFQHAWLAALSLWLGWPLGSLALLLAHALTGGRWGEAVQPALLAGVASLPLLVPALVPLGLGLEVLYPWTHGPHAAGHFYLSVSFLAGRAVLYLVAWLGLAALVLLRGATSQIAAPGLIVLAVTVTFAAIDGTMALDPAFGSSVWGMVTAASMGVLALALATFMAAPAVLPNIRSDLGRLLLGLVVLWAYLESMQFLIVWESDLPTEAGWYLARVQGSWLWGTVALALAHGVVPFFALLSARVRRSAGGLSAVACLLVAAEALRALWIVLPAAPRPIAWTDLACIFAFAALSLGMAWVRPAWTPAHA</sequence>
<gene>
    <name evidence="2" type="ORF">F1189_05995</name>
</gene>
<evidence type="ECO:0000313" key="2">
    <source>
        <dbReference type="EMBL" id="KAA5613243.1"/>
    </source>
</evidence>
<feature type="transmembrane region" description="Helical" evidence="1">
    <location>
        <begin position="102"/>
        <end position="129"/>
    </location>
</feature>
<organism evidence="2 3">
    <name type="scientific">Rhodovastum atsumiense</name>
    <dbReference type="NCBI Taxonomy" id="504468"/>
    <lineage>
        <taxon>Bacteria</taxon>
        <taxon>Pseudomonadati</taxon>
        <taxon>Pseudomonadota</taxon>
        <taxon>Alphaproteobacteria</taxon>
        <taxon>Acetobacterales</taxon>
        <taxon>Acetobacteraceae</taxon>
        <taxon>Rhodovastum</taxon>
    </lineage>
</organism>
<feature type="transmembrane region" description="Helical" evidence="1">
    <location>
        <begin position="64"/>
        <end position="90"/>
    </location>
</feature>
<dbReference type="PANTHER" id="PTHR43044">
    <property type="match status" value="1"/>
</dbReference>
<feature type="transmembrane region" description="Helical" evidence="1">
    <location>
        <begin position="241"/>
        <end position="261"/>
    </location>
</feature>
<name>A0A5M6IY23_9PROT</name>
<protein>
    <submittedName>
        <fullName evidence="2">Uncharacterized protein</fullName>
    </submittedName>
</protein>
<dbReference type="OrthoDB" id="140980at2"/>
<dbReference type="Proteomes" id="UP000325255">
    <property type="component" value="Unassembled WGS sequence"/>
</dbReference>
<accession>A0A5M6IY23</accession>
<feature type="transmembrane region" description="Helical" evidence="1">
    <location>
        <begin position="273"/>
        <end position="293"/>
    </location>
</feature>
<dbReference type="AlphaFoldDB" id="A0A5M6IY23"/>
<keyword evidence="1" id="KW-0472">Membrane</keyword>
<feature type="transmembrane region" description="Helical" evidence="1">
    <location>
        <begin position="299"/>
        <end position="321"/>
    </location>
</feature>
<proteinExistence type="predicted"/>
<evidence type="ECO:0000256" key="1">
    <source>
        <dbReference type="SAM" id="Phobius"/>
    </source>
</evidence>